<dbReference type="InterPro" id="IPR036875">
    <property type="entry name" value="Znf_CCHC_sf"/>
</dbReference>
<dbReference type="PANTHER" id="PTHR33680">
    <property type="entry name" value="OS07G0190500 PROTEIN"/>
    <property type="match status" value="1"/>
</dbReference>
<dbReference type="EMBL" id="QGNW01001336">
    <property type="protein sequence ID" value="RVW45022.1"/>
    <property type="molecule type" value="Genomic_DNA"/>
</dbReference>
<dbReference type="PANTHER" id="PTHR33680:SF1">
    <property type="entry name" value="OS05G0489500 PROTEIN"/>
    <property type="match status" value="1"/>
</dbReference>
<name>A0A438EBJ0_VITVI</name>
<dbReference type="Proteomes" id="UP000288805">
    <property type="component" value="Unassembled WGS sequence"/>
</dbReference>
<feature type="region of interest" description="Disordered" evidence="5">
    <location>
        <begin position="1"/>
        <end position="20"/>
    </location>
</feature>
<dbReference type="PROSITE" id="PS51999">
    <property type="entry name" value="ZF_GRF"/>
    <property type="match status" value="1"/>
</dbReference>
<feature type="domain" description="GRF-type" evidence="7">
    <location>
        <begin position="58"/>
        <end position="101"/>
    </location>
</feature>
<sequence>MELAREAQSSISSQSHRTEGGTCFHCQKPGHWARACPYKSPNDKPLSIDSPDFPDIQCRCGAGTCVIRISRTPRNPGRKFYACPAKMMGGDCNLFKWCDTVTDHEISKSPQSPPPPSSIPMCPCGAGICRISMEKFGPNAGRRSFICPVKKDKEFIYVFFPKLGYGEQLFGLELNFDEKEKGDSDSPELAPHMLNKLLEVVYSLPHATGISLGQGACNFFQWEDAQVNTKVNDVDETKQCSTHQSAGISQQDTETGKSCSLKEGALSFQHLERVENSPVKENSCPSNPEAVLGLSEERNMLLIENGGHDEISKFHSLKLHNAADVTSLEDLVHEISRLNVLGWLGRLAFPPPRCLTVPPPKPLFCCVFPSYDPIFVPTDVECDVECLSNLSQSPSDLLRLTHGQDAQTLDGLLEPSGLTNPPNILGGNAVISGSIWAAFRQAALHVQNELLTLLE</sequence>
<comment type="caution">
    <text evidence="8">The sequence shown here is derived from an EMBL/GenBank/DDBJ whole genome shotgun (WGS) entry which is preliminary data.</text>
</comment>
<dbReference type="GO" id="GO:0008270">
    <property type="term" value="F:zinc ion binding"/>
    <property type="evidence" value="ECO:0007669"/>
    <property type="project" value="UniProtKB-KW"/>
</dbReference>
<accession>A0A438EBJ0</accession>
<keyword evidence="2 4" id="KW-0863">Zinc-finger</keyword>
<protein>
    <submittedName>
        <fullName evidence="8">Uncharacterized protein</fullName>
    </submittedName>
</protein>
<gene>
    <name evidence="8" type="ORF">CK203_067497</name>
</gene>
<evidence type="ECO:0000259" key="6">
    <source>
        <dbReference type="PROSITE" id="PS50158"/>
    </source>
</evidence>
<dbReference type="SMART" id="SM00343">
    <property type="entry name" value="ZnF_C2HC"/>
    <property type="match status" value="1"/>
</dbReference>
<dbReference type="PROSITE" id="PS50158">
    <property type="entry name" value="ZF_CCHC"/>
    <property type="match status" value="1"/>
</dbReference>
<dbReference type="Pfam" id="PF06839">
    <property type="entry name" value="Zn_ribbon_GRF"/>
    <property type="match status" value="1"/>
</dbReference>
<keyword evidence="3" id="KW-0862">Zinc</keyword>
<evidence type="ECO:0000256" key="5">
    <source>
        <dbReference type="SAM" id="MobiDB-lite"/>
    </source>
</evidence>
<organism evidence="8 9">
    <name type="scientific">Vitis vinifera</name>
    <name type="common">Grape</name>
    <dbReference type="NCBI Taxonomy" id="29760"/>
    <lineage>
        <taxon>Eukaryota</taxon>
        <taxon>Viridiplantae</taxon>
        <taxon>Streptophyta</taxon>
        <taxon>Embryophyta</taxon>
        <taxon>Tracheophyta</taxon>
        <taxon>Spermatophyta</taxon>
        <taxon>Magnoliopsida</taxon>
        <taxon>eudicotyledons</taxon>
        <taxon>Gunneridae</taxon>
        <taxon>Pentapetalae</taxon>
        <taxon>rosids</taxon>
        <taxon>Vitales</taxon>
        <taxon>Vitaceae</taxon>
        <taxon>Viteae</taxon>
        <taxon>Vitis</taxon>
    </lineage>
</organism>
<dbReference type="Pfam" id="PF00098">
    <property type="entry name" value="zf-CCHC"/>
    <property type="match status" value="1"/>
</dbReference>
<dbReference type="GO" id="GO:0003676">
    <property type="term" value="F:nucleic acid binding"/>
    <property type="evidence" value="ECO:0007669"/>
    <property type="project" value="InterPro"/>
</dbReference>
<dbReference type="InterPro" id="IPR010666">
    <property type="entry name" value="Znf_GRF"/>
</dbReference>
<dbReference type="InterPro" id="IPR001878">
    <property type="entry name" value="Znf_CCHC"/>
</dbReference>
<feature type="domain" description="CCHC-type" evidence="6">
    <location>
        <begin position="23"/>
        <end position="37"/>
    </location>
</feature>
<evidence type="ECO:0000256" key="1">
    <source>
        <dbReference type="ARBA" id="ARBA00022723"/>
    </source>
</evidence>
<dbReference type="AlphaFoldDB" id="A0A438EBJ0"/>
<dbReference type="SUPFAM" id="SSF57756">
    <property type="entry name" value="Retrovirus zinc finger-like domains"/>
    <property type="match status" value="1"/>
</dbReference>
<evidence type="ECO:0000256" key="3">
    <source>
        <dbReference type="ARBA" id="ARBA00022833"/>
    </source>
</evidence>
<reference evidence="8 9" key="1">
    <citation type="journal article" date="2018" name="PLoS Genet.">
        <title>Population sequencing reveals clonal diversity and ancestral inbreeding in the grapevine cultivar Chardonnay.</title>
        <authorList>
            <person name="Roach M.J."/>
            <person name="Johnson D.L."/>
            <person name="Bohlmann J."/>
            <person name="van Vuuren H.J."/>
            <person name="Jones S.J."/>
            <person name="Pretorius I.S."/>
            <person name="Schmidt S.A."/>
            <person name="Borneman A.R."/>
        </authorList>
    </citation>
    <scope>NUCLEOTIDE SEQUENCE [LARGE SCALE GENOMIC DNA]</scope>
    <source>
        <strain evidence="9">cv. Chardonnay</strain>
        <tissue evidence="8">Leaf</tissue>
    </source>
</reference>
<proteinExistence type="predicted"/>
<evidence type="ECO:0000256" key="4">
    <source>
        <dbReference type="PROSITE-ProRule" id="PRU00047"/>
    </source>
</evidence>
<evidence type="ECO:0000313" key="8">
    <source>
        <dbReference type="EMBL" id="RVW45022.1"/>
    </source>
</evidence>
<evidence type="ECO:0000256" key="2">
    <source>
        <dbReference type="ARBA" id="ARBA00022771"/>
    </source>
</evidence>
<keyword evidence="1" id="KW-0479">Metal-binding</keyword>
<dbReference type="Gene3D" id="4.10.60.10">
    <property type="entry name" value="Zinc finger, CCHC-type"/>
    <property type="match status" value="1"/>
</dbReference>
<evidence type="ECO:0000313" key="9">
    <source>
        <dbReference type="Proteomes" id="UP000288805"/>
    </source>
</evidence>
<evidence type="ECO:0000259" key="7">
    <source>
        <dbReference type="PROSITE" id="PS51999"/>
    </source>
</evidence>